<dbReference type="PANTHER" id="PTHR42834:SF1">
    <property type="entry name" value="ENDONUCLEASE_EXONUCLEASE_PHOSPHATASE FAMILY PROTEIN (AFU_ORTHOLOGUE AFUA_3G09210)"/>
    <property type="match status" value="1"/>
</dbReference>
<name>R4YPC0_OLEAN</name>
<dbReference type="KEGG" id="oai:OLEAN_C27310"/>
<dbReference type="NCBIfam" id="NF033681">
    <property type="entry name" value="ExeM_NucH_DNase"/>
    <property type="match status" value="1"/>
</dbReference>
<feature type="transmembrane region" description="Helical" evidence="1">
    <location>
        <begin position="7"/>
        <end position="30"/>
    </location>
</feature>
<dbReference type="HOGENOM" id="CLU_006338_2_1_6"/>
<dbReference type="GO" id="GO:0003824">
    <property type="term" value="F:catalytic activity"/>
    <property type="evidence" value="ECO:0007669"/>
    <property type="project" value="InterPro"/>
</dbReference>
<dbReference type="AlphaFoldDB" id="R4YPC0"/>
<protein>
    <recommendedName>
        <fullName evidence="2">Endonuclease/exonuclease/phosphatase domain-containing protein</fullName>
    </recommendedName>
</protein>
<dbReference type="InterPro" id="IPR047971">
    <property type="entry name" value="ExeM-like"/>
</dbReference>
<dbReference type="Gene3D" id="3.60.10.10">
    <property type="entry name" value="Endonuclease/exonuclease/phosphatase"/>
    <property type="match status" value="1"/>
</dbReference>
<dbReference type="PANTHER" id="PTHR42834">
    <property type="entry name" value="ENDONUCLEASE/EXONUCLEASE/PHOSPHATASE FAMILY PROTEIN (AFU_ORTHOLOGUE AFUA_3G09210)"/>
    <property type="match status" value="1"/>
</dbReference>
<dbReference type="CDD" id="cd04486">
    <property type="entry name" value="YhcR_OBF_like"/>
    <property type="match status" value="1"/>
</dbReference>
<evidence type="ECO:0000313" key="4">
    <source>
        <dbReference type="Proteomes" id="UP000032749"/>
    </source>
</evidence>
<dbReference type="SUPFAM" id="SSF56219">
    <property type="entry name" value="DNase I-like"/>
    <property type="match status" value="1"/>
</dbReference>
<feature type="domain" description="Endonuclease/exonuclease/phosphatase" evidence="2">
    <location>
        <begin position="416"/>
        <end position="717"/>
    </location>
</feature>
<gene>
    <name evidence="3" type="ORF">OLEAN_C27310</name>
</gene>
<dbReference type="Proteomes" id="UP000032749">
    <property type="component" value="Chromosome"/>
</dbReference>
<evidence type="ECO:0000256" key="1">
    <source>
        <dbReference type="SAM" id="Phobius"/>
    </source>
</evidence>
<keyword evidence="1" id="KW-1133">Transmembrane helix</keyword>
<keyword evidence="4" id="KW-1185">Reference proteome</keyword>
<dbReference type="OrthoDB" id="9800417at2"/>
<dbReference type="InterPro" id="IPR036691">
    <property type="entry name" value="Endo/exonu/phosph_ase_sf"/>
</dbReference>
<reference evidence="3 4" key="1">
    <citation type="journal article" date="2013" name="Nat. Commun.">
        <title>Genome sequence and functional genomic analysis of the oil-degrading bacterium Oleispira antarctica.</title>
        <authorList>
            <person name="Kube M."/>
            <person name="Chernikova T.N."/>
            <person name="Al-Ramahi Y."/>
            <person name="Beloqui A."/>
            <person name="Lopez-Cortez N."/>
            <person name="Guazzaroni M.E."/>
            <person name="Heipieper H.J."/>
            <person name="Klages S."/>
            <person name="Kotsyurbenko O.R."/>
            <person name="Langer I."/>
            <person name="Nechitaylo T.Y."/>
            <person name="Lunsdorf H."/>
            <person name="Fernandez M."/>
            <person name="Juarez S."/>
            <person name="Ciordia S."/>
            <person name="Singer A."/>
            <person name="Kagan O."/>
            <person name="Egorova O."/>
            <person name="Petit P.A."/>
            <person name="Stogios P."/>
            <person name="Kim Y."/>
            <person name="Tchigvintsev A."/>
            <person name="Flick R."/>
            <person name="Denaro R."/>
            <person name="Genovese M."/>
            <person name="Albar J.P."/>
            <person name="Reva O.N."/>
            <person name="Martinez-Gomariz M."/>
            <person name="Tran H."/>
            <person name="Ferrer M."/>
            <person name="Savchenko A."/>
            <person name="Yakunin A.F."/>
            <person name="Yakimov M.M."/>
            <person name="Golyshina O.V."/>
            <person name="Reinhardt R."/>
            <person name="Golyshin P.N."/>
        </authorList>
    </citation>
    <scope>NUCLEOTIDE SEQUENCE [LARGE SCALE GENOMIC DNA]</scope>
</reference>
<dbReference type="InterPro" id="IPR005135">
    <property type="entry name" value="Endo/exonuclease/phosphatase"/>
</dbReference>
<dbReference type="STRING" id="698738.OLEAN_C27310"/>
<keyword evidence="1" id="KW-0812">Transmembrane</keyword>
<dbReference type="EMBL" id="FO203512">
    <property type="protein sequence ID" value="CCK76907.1"/>
    <property type="molecule type" value="Genomic_DNA"/>
</dbReference>
<evidence type="ECO:0000313" key="3">
    <source>
        <dbReference type="EMBL" id="CCK76907.1"/>
    </source>
</evidence>
<proteinExistence type="predicted"/>
<sequence>MTLTRLLPFYLLPHSLFIHSLFCILLYLAFSFSNLSQAEALQASQFSHPTSNKHTSKNRVTKNRVTKNRATRKQTLRKIGFCGDTQFKRYKNISEIQGAHTASIVNKRWTSPFINQWVVVEGIVTLDKSKEYQGFWLQQDDSFRSVSNASSRTSQRASTGIFIYHKRATIKRGQRIRLLAQVAEYHGLTELKRVKALTVCASNVTLPSASLLNLPITSLAELEALEGMRVRINQNLVVSDLFGAGYGLGNYGQFAISSRLHFQPSELENAQRIRFVKEHEQINSQIKSRKNIKKLDYLLVDDGYSVRSPKFIPFPNNKGFSADNPLRIGDKLKKISAILHSYGEHYILIPESQAGDIIINTQPRPKRPKISVQANIVVASMNVENYFNGSPLSHSKRNVGFPTTRGAKSYQHFVMQTQKLVAALATMNADVVALMELENDGYGEHSAIADLTRALNKQFSIDQQYRYIVSKLGESDEKDSGYKTGPLYKKNLLGQDEISVGILYRSSKVEPIDAVSILDSTSSDKYHDSRERMQALFNDGYNRPSLLQQFSINRDDFDKSSADEEQTFYLAVNHFKSKGRPCRSTIDTIQGNCNEERTRAALALGKFINKQVADTIPVLIMGDLNSYSQEDPLLALVAAGFKNLNTFNTLNKNRANSPFFSYSFQGYLGNLDHALANKAMLPFIRSIDSWHINSVEDALLKYDTAYAEPDAYRSSDHDPLVIGIQF</sequence>
<organism evidence="3 4">
    <name type="scientific">Oleispira antarctica RB-8</name>
    <dbReference type="NCBI Taxonomy" id="698738"/>
    <lineage>
        <taxon>Bacteria</taxon>
        <taxon>Pseudomonadati</taxon>
        <taxon>Pseudomonadota</taxon>
        <taxon>Gammaproteobacteria</taxon>
        <taxon>Oceanospirillales</taxon>
        <taxon>Oceanospirillaceae</taxon>
        <taxon>Oleispira</taxon>
    </lineage>
</organism>
<accession>R4YPC0</accession>
<keyword evidence="1" id="KW-0472">Membrane</keyword>
<evidence type="ECO:0000259" key="2">
    <source>
        <dbReference type="Pfam" id="PF03372"/>
    </source>
</evidence>
<dbReference type="Pfam" id="PF03372">
    <property type="entry name" value="Exo_endo_phos"/>
    <property type="match status" value="1"/>
</dbReference>